<comment type="caution">
    <text evidence="7">The sequence shown here is derived from an EMBL/GenBank/DDBJ whole genome shotgun (WGS) entry which is preliminary data.</text>
</comment>
<dbReference type="Gene3D" id="3.40.50.300">
    <property type="entry name" value="P-loop containing nucleotide triphosphate hydrolases"/>
    <property type="match status" value="1"/>
</dbReference>
<dbReference type="PANTHER" id="PTHR32071">
    <property type="entry name" value="TRANSCRIPTIONAL REGULATORY PROTEIN"/>
    <property type="match status" value="1"/>
</dbReference>
<dbReference type="GO" id="GO:0006355">
    <property type="term" value="P:regulation of DNA-templated transcription"/>
    <property type="evidence" value="ECO:0007669"/>
    <property type="project" value="InterPro"/>
</dbReference>
<dbReference type="Pfam" id="PF01590">
    <property type="entry name" value="GAF"/>
    <property type="match status" value="1"/>
</dbReference>
<dbReference type="Gene3D" id="1.10.8.60">
    <property type="match status" value="1"/>
</dbReference>
<keyword evidence="8" id="KW-1185">Reference proteome</keyword>
<dbReference type="Gene3D" id="3.30.450.40">
    <property type="match status" value="1"/>
</dbReference>
<keyword evidence="3" id="KW-0805">Transcription regulation</keyword>
<keyword evidence="4" id="KW-0238">DNA-binding</keyword>
<dbReference type="InterPro" id="IPR027417">
    <property type="entry name" value="P-loop_NTPase"/>
</dbReference>
<dbReference type="NCBIfam" id="NF003451">
    <property type="entry name" value="PRK05022.1"/>
    <property type="match status" value="1"/>
</dbReference>
<dbReference type="AlphaFoldDB" id="A0A848MEV1"/>
<dbReference type="SUPFAM" id="SSF55781">
    <property type="entry name" value="GAF domain-like"/>
    <property type="match status" value="1"/>
</dbReference>
<dbReference type="InterPro" id="IPR003593">
    <property type="entry name" value="AAA+_ATPase"/>
</dbReference>
<gene>
    <name evidence="7" type="primary">norR</name>
    <name evidence="7" type="ORF">GW590_04925</name>
</gene>
<keyword evidence="5" id="KW-0804">Transcription</keyword>
<dbReference type="InterPro" id="IPR002078">
    <property type="entry name" value="Sigma_54_int"/>
</dbReference>
<dbReference type="Pfam" id="PF25601">
    <property type="entry name" value="AAA_lid_14"/>
    <property type="match status" value="1"/>
</dbReference>
<evidence type="ECO:0000256" key="4">
    <source>
        <dbReference type="ARBA" id="ARBA00023125"/>
    </source>
</evidence>
<dbReference type="PROSITE" id="PS50045">
    <property type="entry name" value="SIGMA54_INTERACT_4"/>
    <property type="match status" value="1"/>
</dbReference>
<proteinExistence type="predicted"/>
<dbReference type="InterPro" id="IPR003018">
    <property type="entry name" value="GAF"/>
</dbReference>
<organism evidence="7 8">
    <name type="scientific">Rouxiella aceris</name>
    <dbReference type="NCBI Taxonomy" id="2703884"/>
    <lineage>
        <taxon>Bacteria</taxon>
        <taxon>Pseudomonadati</taxon>
        <taxon>Pseudomonadota</taxon>
        <taxon>Gammaproteobacteria</taxon>
        <taxon>Enterobacterales</taxon>
        <taxon>Yersiniaceae</taxon>
        <taxon>Rouxiella</taxon>
    </lineage>
</organism>
<dbReference type="SMART" id="SM00382">
    <property type="entry name" value="AAA"/>
    <property type="match status" value="1"/>
</dbReference>
<dbReference type="RefSeq" id="WP_169401903.1">
    <property type="nucleotide sequence ID" value="NZ_JAADJU010000002.1"/>
</dbReference>
<feature type="domain" description="Sigma-54 factor interaction" evidence="6">
    <location>
        <begin position="187"/>
        <end position="416"/>
    </location>
</feature>
<dbReference type="SUPFAM" id="SSF46689">
    <property type="entry name" value="Homeodomain-like"/>
    <property type="match status" value="1"/>
</dbReference>
<evidence type="ECO:0000313" key="7">
    <source>
        <dbReference type="EMBL" id="NMP26215.1"/>
    </source>
</evidence>
<dbReference type="PROSITE" id="PS00675">
    <property type="entry name" value="SIGMA54_INTERACT_1"/>
    <property type="match status" value="1"/>
</dbReference>
<evidence type="ECO:0000259" key="6">
    <source>
        <dbReference type="PROSITE" id="PS50045"/>
    </source>
</evidence>
<dbReference type="Pfam" id="PF00158">
    <property type="entry name" value="Sigma54_activat"/>
    <property type="match status" value="1"/>
</dbReference>
<dbReference type="GO" id="GO:0005524">
    <property type="term" value="F:ATP binding"/>
    <property type="evidence" value="ECO:0007669"/>
    <property type="project" value="UniProtKB-KW"/>
</dbReference>
<dbReference type="InterPro" id="IPR025944">
    <property type="entry name" value="Sigma_54_int_dom_CS"/>
</dbReference>
<protein>
    <submittedName>
        <fullName evidence="7">Nitric oxide reductase transcriptional regulator NorR</fullName>
    </submittedName>
</protein>
<dbReference type="FunFam" id="3.40.50.300:FF:000006">
    <property type="entry name" value="DNA-binding transcriptional regulator NtrC"/>
    <property type="match status" value="1"/>
</dbReference>
<accession>A0A848MEV1</accession>
<evidence type="ECO:0000313" key="8">
    <source>
        <dbReference type="Proteomes" id="UP000585363"/>
    </source>
</evidence>
<dbReference type="GO" id="GO:0003677">
    <property type="term" value="F:DNA binding"/>
    <property type="evidence" value="ECO:0007669"/>
    <property type="project" value="UniProtKB-KW"/>
</dbReference>
<sequence length="505" mass="55521">MPLSIQSLAAIAIDLQTGLTRRDHFTLLVSSLRQLLNCDATALLRFEAQQFRPLAIDGLTQDVLGRRFALDQHPRLEAIARAGHVVRFPEDSHLPDPYDGLIPGHDKLKVHACIGLPLFADQNLIGALTFDSLNPRQFDQFNDEELQLISVLAAAALNNALLVETLEKQSLPDFVQQISIARDGGEIIGSSPVMQQLKQEIGIVAGSDLNVLISGETGVGKELVARAIHLGSARAAHPLVYLNCAALPENVAESELFGHVKGAFTGAIQHRVGKFELADNGTLFLDEIGELSLSLQAKLLRIIQYGDLQRVGDDSMKRVNVRILAATNRELKQAVVSGQFRADLYHRLSVFPVVVPPLRERVSDIPLLAGFFCERYRIKLGLTQLVLRGDALTALEGYPWPGNIRELEHAIYRAAVLARATQNGGVTELLPLHFNLNSQTAPEQQDNEMPPILVQGDLATLTDQFQREVIRKVLTASDMNWAATARKLNLNSGNLHRLAKRLGLK</sequence>
<evidence type="ECO:0000256" key="5">
    <source>
        <dbReference type="ARBA" id="ARBA00023163"/>
    </source>
</evidence>
<keyword evidence="1" id="KW-0547">Nucleotide-binding</keyword>
<dbReference type="InterPro" id="IPR025943">
    <property type="entry name" value="Sigma_54_int_dom_ATP-bd_2"/>
</dbReference>
<dbReference type="PROSITE" id="PS00676">
    <property type="entry name" value="SIGMA54_INTERACT_2"/>
    <property type="match status" value="1"/>
</dbReference>
<dbReference type="InterPro" id="IPR058031">
    <property type="entry name" value="AAA_lid_NorR"/>
</dbReference>
<name>A0A848MEV1_9GAMM</name>
<dbReference type="SMART" id="SM00065">
    <property type="entry name" value="GAF"/>
    <property type="match status" value="1"/>
</dbReference>
<dbReference type="InterPro" id="IPR009057">
    <property type="entry name" value="Homeodomain-like_sf"/>
</dbReference>
<dbReference type="PANTHER" id="PTHR32071:SF35">
    <property type="entry name" value="ANAEROBIC NITRIC OXIDE REDUCTASE TRANSCRIPTION REGULATOR NORR"/>
    <property type="match status" value="1"/>
</dbReference>
<dbReference type="Gene3D" id="1.10.10.60">
    <property type="entry name" value="Homeodomain-like"/>
    <property type="match status" value="1"/>
</dbReference>
<dbReference type="InterPro" id="IPR029016">
    <property type="entry name" value="GAF-like_dom_sf"/>
</dbReference>
<reference evidence="7 8" key="1">
    <citation type="submission" date="2020-01" db="EMBL/GenBank/DDBJ databases">
        <authorList>
            <person name="Lee S.D."/>
        </authorList>
    </citation>
    <scope>NUCLEOTIDE SEQUENCE [LARGE SCALE GENOMIC DNA]</scope>
    <source>
        <strain evidence="7 8">SAP-1</strain>
    </source>
</reference>
<dbReference type="EMBL" id="JAADJU010000002">
    <property type="protein sequence ID" value="NMP26215.1"/>
    <property type="molecule type" value="Genomic_DNA"/>
</dbReference>
<dbReference type="SUPFAM" id="SSF52540">
    <property type="entry name" value="P-loop containing nucleoside triphosphate hydrolases"/>
    <property type="match status" value="1"/>
</dbReference>
<evidence type="ECO:0000256" key="2">
    <source>
        <dbReference type="ARBA" id="ARBA00022840"/>
    </source>
</evidence>
<dbReference type="CDD" id="cd00009">
    <property type="entry name" value="AAA"/>
    <property type="match status" value="1"/>
</dbReference>
<dbReference type="InterPro" id="IPR025662">
    <property type="entry name" value="Sigma_54_int_dom_ATP-bd_1"/>
</dbReference>
<reference evidence="7 8" key="2">
    <citation type="submission" date="2020-06" db="EMBL/GenBank/DDBJ databases">
        <title>Polyphasic characterization of a Rahnella strain isolated from tree sap.</title>
        <authorList>
            <person name="Kim I.S."/>
        </authorList>
    </citation>
    <scope>NUCLEOTIDE SEQUENCE [LARGE SCALE GENOMIC DNA]</scope>
    <source>
        <strain evidence="7 8">SAP-1</strain>
    </source>
</reference>
<dbReference type="Proteomes" id="UP000585363">
    <property type="component" value="Unassembled WGS sequence"/>
</dbReference>
<evidence type="ECO:0000256" key="3">
    <source>
        <dbReference type="ARBA" id="ARBA00023015"/>
    </source>
</evidence>
<keyword evidence="2" id="KW-0067">ATP-binding</keyword>
<evidence type="ECO:0000256" key="1">
    <source>
        <dbReference type="ARBA" id="ARBA00022741"/>
    </source>
</evidence>
<dbReference type="PROSITE" id="PS00688">
    <property type="entry name" value="SIGMA54_INTERACT_3"/>
    <property type="match status" value="1"/>
</dbReference>